<evidence type="ECO:0000313" key="14">
    <source>
        <dbReference type="Proteomes" id="UP000585802"/>
    </source>
</evidence>
<evidence type="ECO:0000256" key="7">
    <source>
        <dbReference type="ARBA" id="ARBA00022679"/>
    </source>
</evidence>
<comment type="similarity">
    <text evidence="3 9">Belongs to the SHMT family.</text>
</comment>
<dbReference type="GO" id="GO:0008168">
    <property type="term" value="F:methyltransferase activity"/>
    <property type="evidence" value="ECO:0007669"/>
    <property type="project" value="UniProtKB-KW"/>
</dbReference>
<evidence type="ECO:0000256" key="10">
    <source>
        <dbReference type="PIRSR" id="PIRSR000412-50"/>
    </source>
</evidence>
<dbReference type="UniPathway" id="UPA00288">
    <property type="reaction ID" value="UER01023"/>
</dbReference>
<name>A0A7J4GWL3_9ARCH</name>
<feature type="binding site" evidence="9">
    <location>
        <begin position="115"/>
        <end position="117"/>
    </location>
    <ligand>
        <name>(6S)-5,6,7,8-tetrahydrofolate</name>
        <dbReference type="ChEBI" id="CHEBI:57453"/>
    </ligand>
</feature>
<dbReference type="Gene3D" id="3.90.1150.10">
    <property type="entry name" value="Aspartate Aminotransferase, domain 1"/>
    <property type="match status" value="1"/>
</dbReference>
<evidence type="ECO:0000256" key="4">
    <source>
        <dbReference type="ARBA" id="ARBA00011738"/>
    </source>
</evidence>
<evidence type="ECO:0000256" key="3">
    <source>
        <dbReference type="ARBA" id="ARBA00006376"/>
    </source>
</evidence>
<evidence type="ECO:0000256" key="6">
    <source>
        <dbReference type="ARBA" id="ARBA00022563"/>
    </source>
</evidence>
<feature type="binding site" evidence="9">
    <location>
        <position position="240"/>
    </location>
    <ligand>
        <name>(6S)-5,6,7,8-tetrahydrofolate</name>
        <dbReference type="ChEBI" id="CHEBI:57453"/>
    </ligand>
</feature>
<dbReference type="PIRSF" id="PIRSF000412">
    <property type="entry name" value="SHMT"/>
    <property type="match status" value="1"/>
</dbReference>
<evidence type="ECO:0000256" key="2">
    <source>
        <dbReference type="ARBA" id="ARBA00004496"/>
    </source>
</evidence>
<organism evidence="13 14">
    <name type="scientific">Marine Group III euryarchaeote</name>
    <dbReference type="NCBI Taxonomy" id="2173149"/>
    <lineage>
        <taxon>Archaea</taxon>
        <taxon>Methanobacteriati</taxon>
        <taxon>Thermoplasmatota</taxon>
        <taxon>Thermoplasmata</taxon>
        <taxon>Candidatus Thermoprofundales</taxon>
    </lineage>
</organism>
<evidence type="ECO:0000259" key="12">
    <source>
        <dbReference type="Pfam" id="PF00464"/>
    </source>
</evidence>
<dbReference type="AlphaFoldDB" id="A0A7J4GWL3"/>
<dbReference type="GO" id="GO:0030170">
    <property type="term" value="F:pyridoxal phosphate binding"/>
    <property type="evidence" value="ECO:0007669"/>
    <property type="project" value="UniProtKB-UniRule"/>
</dbReference>
<comment type="pathway">
    <text evidence="9">Amino-acid biosynthesis; glycine biosynthesis; glycine from L-serine: step 1/1.</text>
</comment>
<dbReference type="EMBL" id="DUCX01000051">
    <property type="protein sequence ID" value="HIF37432.1"/>
    <property type="molecule type" value="Genomic_DNA"/>
</dbReference>
<dbReference type="GO" id="GO:0019264">
    <property type="term" value="P:glycine biosynthetic process from serine"/>
    <property type="evidence" value="ECO:0007669"/>
    <property type="project" value="UniProtKB-UniRule"/>
</dbReference>
<comment type="subunit">
    <text evidence="4 9">Homodimer.</text>
</comment>
<gene>
    <name evidence="9" type="primary">glyA</name>
    <name evidence="13" type="ORF">EYQ70_03380</name>
</gene>
<protein>
    <recommendedName>
        <fullName evidence="9">Serine hydroxymethyltransferase</fullName>
        <shortName evidence="9">SHMT</shortName>
        <shortName evidence="9">Serine methylase</shortName>
        <ecNumber evidence="9">2.1.2.-</ecNumber>
    </recommendedName>
</protein>
<sequence length="413" mass="45380">MDNKVFEIIAKEAERQESTIELIASENHVSPAVLQAVGSCMTNKYAEGYPGKRYYCGCENHDAMETLAIERAKELFNCKYANVQPHSGASANIAAFFAFMQPGDKYASLVLSDGGHLSHGLKINISGKYFEPVHYPLIYDESNPDFETIDYDAVRDVCLEHKPKMLLCGYSAYPRTIHFDKMRAIADECGAYLMCDIAHIAGLVAGGIHPSPFPHAHVVTTTTHKTLRGPRGGLIMTNDEEIATKIDRAVFPGSQGGPLMHVISGKAVCFGEALQPDFKEYSKKVVENAQALAKGLISRGFRLVSGGTDNHLMLVDLRDKLPDNTGKEVAVWMENSGMIANHNGIPKDPRPPMQTSGLRLGTPAVTTRGMGIIEMDKIAEWIDRIITSKGDTEVQGKIRKEVTVFCKDFPLPH</sequence>
<feature type="region of interest" description="Disordered" evidence="11">
    <location>
        <begin position="342"/>
        <end position="361"/>
    </location>
</feature>
<proteinExistence type="inferred from homology"/>
<dbReference type="InterPro" id="IPR001085">
    <property type="entry name" value="Ser_HO-MeTrfase"/>
</dbReference>
<dbReference type="CDD" id="cd00378">
    <property type="entry name" value="SHMT"/>
    <property type="match status" value="1"/>
</dbReference>
<reference evidence="14" key="1">
    <citation type="journal article" date="2019" name="bioRxiv">
        <title>Genome diversification in globally distributed novel marine Proteobacteria is linked to environmental adaptation.</title>
        <authorList>
            <person name="Zhou Z."/>
            <person name="Tran P.Q."/>
            <person name="Kieft K."/>
            <person name="Anantharaman K."/>
        </authorList>
    </citation>
    <scope>NUCLEOTIDE SEQUENCE [LARGE SCALE GENOMIC DNA]</scope>
</reference>
<keyword evidence="5 9" id="KW-0963">Cytoplasm</keyword>
<feature type="site" description="Plays an important role in substrate specificity" evidence="9">
    <location>
        <position position="224"/>
    </location>
</feature>
<keyword evidence="9" id="KW-0028">Amino-acid biosynthesis</keyword>
<dbReference type="HAMAP" id="MF_00051">
    <property type="entry name" value="SHMT"/>
    <property type="match status" value="1"/>
</dbReference>
<dbReference type="PROSITE" id="PS00096">
    <property type="entry name" value="SHMT"/>
    <property type="match status" value="1"/>
</dbReference>
<dbReference type="InterPro" id="IPR015421">
    <property type="entry name" value="PyrdxlP-dep_Trfase_major"/>
</dbReference>
<dbReference type="GO" id="GO:0035999">
    <property type="term" value="P:tetrahydrofolate interconversion"/>
    <property type="evidence" value="ECO:0007669"/>
    <property type="project" value="InterPro"/>
</dbReference>
<evidence type="ECO:0000256" key="1">
    <source>
        <dbReference type="ARBA" id="ARBA00001933"/>
    </source>
</evidence>
<dbReference type="InterPro" id="IPR039429">
    <property type="entry name" value="SHMT-like_dom"/>
</dbReference>
<dbReference type="Pfam" id="PF00464">
    <property type="entry name" value="SHMT"/>
    <property type="match status" value="1"/>
</dbReference>
<comment type="subcellular location">
    <subcellularLocation>
        <location evidence="2 9">Cytoplasm</location>
    </subcellularLocation>
</comment>
<keyword evidence="7 9" id="KW-0808">Transferase</keyword>
<dbReference type="PANTHER" id="PTHR11680">
    <property type="entry name" value="SERINE HYDROXYMETHYLTRANSFERASE"/>
    <property type="match status" value="1"/>
</dbReference>
<comment type="function">
    <text evidence="9">Catalyzes the reversible interconversion of serine and glycine with a modified folate serving as the one-carbon carrier. Also exhibits a pteridine-independent aldolase activity toward beta-hydroxyamino acids, producing glycine and aldehydes, via a retro-aldol mechanism.</text>
</comment>
<feature type="modified residue" description="N6-(pyridoxal phosphate)lysine" evidence="9 10">
    <location>
        <position position="225"/>
    </location>
</feature>
<dbReference type="Gene3D" id="3.40.640.10">
    <property type="entry name" value="Type I PLP-dependent aspartate aminotransferase-like (Major domain)"/>
    <property type="match status" value="1"/>
</dbReference>
<dbReference type="InterPro" id="IPR019798">
    <property type="entry name" value="Ser_HO-MeTrfase_PLP_BS"/>
</dbReference>
<accession>A0A7J4GWL3</accession>
<evidence type="ECO:0000256" key="9">
    <source>
        <dbReference type="HAMAP-Rule" id="MF_00051"/>
    </source>
</evidence>
<dbReference type="PANTHER" id="PTHR11680:SF35">
    <property type="entry name" value="SERINE HYDROXYMETHYLTRANSFERASE 1"/>
    <property type="match status" value="1"/>
</dbReference>
<comment type="caution">
    <text evidence="9">Lacks conserved residue(s) required for the propagation of feature annotation.</text>
</comment>
<dbReference type="GO" id="GO:0004372">
    <property type="term" value="F:glycine hydroxymethyltransferase activity"/>
    <property type="evidence" value="ECO:0007669"/>
    <property type="project" value="UniProtKB-UniRule"/>
</dbReference>
<comment type="caution">
    <text evidence="13">The sequence shown here is derived from an EMBL/GenBank/DDBJ whole genome shotgun (WGS) entry which is preliminary data.</text>
</comment>
<evidence type="ECO:0000256" key="5">
    <source>
        <dbReference type="ARBA" id="ARBA00022490"/>
    </source>
</evidence>
<feature type="domain" description="Serine hydroxymethyltransferase-like" evidence="12">
    <location>
        <begin position="2"/>
        <end position="382"/>
    </location>
</feature>
<dbReference type="FunFam" id="3.40.640.10:FF:000001">
    <property type="entry name" value="Serine hydroxymethyltransferase"/>
    <property type="match status" value="1"/>
</dbReference>
<dbReference type="InterPro" id="IPR015424">
    <property type="entry name" value="PyrdxlP-dep_Trfase"/>
</dbReference>
<feature type="binding site" evidence="9">
    <location>
        <position position="111"/>
    </location>
    <ligand>
        <name>(6S)-5,6,7,8-tetrahydrofolate</name>
        <dbReference type="ChEBI" id="CHEBI:57453"/>
    </ligand>
</feature>
<evidence type="ECO:0000256" key="11">
    <source>
        <dbReference type="SAM" id="MobiDB-lite"/>
    </source>
</evidence>
<evidence type="ECO:0000313" key="13">
    <source>
        <dbReference type="EMBL" id="HIF37432.1"/>
    </source>
</evidence>
<keyword evidence="8 9" id="KW-0663">Pyridoxal phosphate</keyword>
<comment type="cofactor">
    <cofactor evidence="1 9 10">
        <name>pyridoxal 5'-phosphate</name>
        <dbReference type="ChEBI" id="CHEBI:597326"/>
    </cofactor>
</comment>
<dbReference type="InterPro" id="IPR049943">
    <property type="entry name" value="Ser_HO-MeTrfase-like"/>
</dbReference>
<dbReference type="InterPro" id="IPR015422">
    <property type="entry name" value="PyrdxlP-dep_Trfase_small"/>
</dbReference>
<evidence type="ECO:0000256" key="8">
    <source>
        <dbReference type="ARBA" id="ARBA00022898"/>
    </source>
</evidence>
<dbReference type="EC" id="2.1.2.-" evidence="9"/>
<dbReference type="GO" id="GO:0032259">
    <property type="term" value="P:methylation"/>
    <property type="evidence" value="ECO:0007669"/>
    <property type="project" value="UniProtKB-KW"/>
</dbReference>
<dbReference type="Proteomes" id="UP000585802">
    <property type="component" value="Unassembled WGS sequence"/>
</dbReference>
<dbReference type="NCBIfam" id="NF000586">
    <property type="entry name" value="PRK00011.1"/>
    <property type="match status" value="1"/>
</dbReference>
<keyword evidence="6 9" id="KW-0554">One-carbon metabolism</keyword>
<keyword evidence="13" id="KW-0489">Methyltransferase</keyword>
<dbReference type="GO" id="GO:0005829">
    <property type="term" value="C:cytosol"/>
    <property type="evidence" value="ECO:0007669"/>
    <property type="project" value="TreeGrafter"/>
</dbReference>
<dbReference type="SUPFAM" id="SSF53383">
    <property type="entry name" value="PLP-dependent transferases"/>
    <property type="match status" value="1"/>
</dbReference>